<feature type="non-terminal residue" evidence="2">
    <location>
        <position position="1"/>
    </location>
</feature>
<evidence type="ECO:0000313" key="2">
    <source>
        <dbReference type="EMBL" id="CCD30442.1"/>
    </source>
</evidence>
<feature type="compositionally biased region" description="Polar residues" evidence="1">
    <location>
        <begin position="13"/>
        <end position="30"/>
    </location>
</feature>
<proteinExistence type="predicted"/>
<sequence>LRHLLWQEEAETPTRNFSESSGSSKPCTKA</sequence>
<organism evidence="2">
    <name type="scientific">HIV-1 M:G_PT4773</name>
    <dbReference type="NCBI Taxonomy" id="1070816"/>
    <lineage>
        <taxon>Viruses</taxon>
        <taxon>Riboviria</taxon>
        <taxon>Pararnavirae</taxon>
        <taxon>Artverviricota</taxon>
        <taxon>Revtraviricetes</taxon>
        <taxon>Ortervirales</taxon>
        <taxon>Retroviridae</taxon>
        <taxon>Orthoretrovirinae</taxon>
        <taxon>Lentivirus</taxon>
        <taxon>Lentivirus humimdef1</taxon>
        <taxon>Human immunodeficiency virus type 1</taxon>
    </lineage>
</organism>
<dbReference type="EMBL" id="HE583254">
    <property type="protein sequence ID" value="CCD30442.1"/>
    <property type="molecule type" value="Genomic_DNA"/>
</dbReference>
<feature type="region of interest" description="Disordered" evidence="1">
    <location>
        <begin position="1"/>
        <end position="30"/>
    </location>
</feature>
<accession>K0JB21</accession>
<name>K0JB21_HV1</name>
<feature type="non-terminal residue" evidence="2">
    <location>
        <position position="30"/>
    </location>
</feature>
<gene>
    <name evidence="2" type="primary">tat</name>
</gene>
<evidence type="ECO:0000256" key="1">
    <source>
        <dbReference type="SAM" id="MobiDB-lite"/>
    </source>
</evidence>
<protein>
    <submittedName>
        <fullName evidence="2">Tat</fullName>
    </submittedName>
</protein>
<reference evidence="2" key="1">
    <citation type="journal article" date="2013" name="AIDS Res. Hum. Retroviruses">
        <title>Novel multiregion hybridization assay for the identification of the most prevalent genetic forms of the human immunodeficiency virus type 1 circulating in portugal.</title>
        <authorList>
            <person name="Freitas F.B."/>
            <person name="Esteves A."/>
            <person name="Piedade J."/>
            <person name="Parreira R."/>
        </authorList>
    </citation>
    <scope>NUCLEOTIDE SEQUENCE</scope>
    <source>
        <tissue evidence="2">Host blood plasma</tissue>
    </source>
</reference>